<organism evidence="2 3">
    <name type="scientific">Leptospira congkakensis</name>
    <dbReference type="NCBI Taxonomy" id="2484932"/>
    <lineage>
        <taxon>Bacteria</taxon>
        <taxon>Pseudomonadati</taxon>
        <taxon>Spirochaetota</taxon>
        <taxon>Spirochaetia</taxon>
        <taxon>Leptospirales</taxon>
        <taxon>Leptospiraceae</taxon>
        <taxon>Leptospira</taxon>
    </lineage>
</organism>
<dbReference type="EMBL" id="RQGP01000022">
    <property type="protein sequence ID" value="TGL90108.1"/>
    <property type="molecule type" value="Genomic_DNA"/>
</dbReference>
<protein>
    <submittedName>
        <fullName evidence="2">Uncharacterized protein</fullName>
    </submittedName>
</protein>
<feature type="transmembrane region" description="Helical" evidence="1">
    <location>
        <begin position="79"/>
        <end position="98"/>
    </location>
</feature>
<keyword evidence="3" id="KW-1185">Reference proteome</keyword>
<proteinExistence type="predicted"/>
<keyword evidence="1" id="KW-0472">Membrane</keyword>
<reference evidence="2" key="1">
    <citation type="journal article" date="2019" name="PLoS Negl. Trop. Dis.">
        <title>Revisiting the worldwide diversity of Leptospira species in the environment.</title>
        <authorList>
            <person name="Vincent A.T."/>
            <person name="Schiettekatte O."/>
            <person name="Bourhy P."/>
            <person name="Veyrier F.J."/>
            <person name="Picardeau M."/>
        </authorList>
    </citation>
    <scope>NUCLEOTIDE SEQUENCE [LARGE SCALE GENOMIC DNA]</scope>
    <source>
        <strain evidence="2">201702422</strain>
    </source>
</reference>
<feature type="transmembrane region" description="Helical" evidence="1">
    <location>
        <begin position="110"/>
        <end position="133"/>
    </location>
</feature>
<dbReference type="AlphaFoldDB" id="A0A4Z1ABX6"/>
<keyword evidence="1" id="KW-1133">Transmembrane helix</keyword>
<feature type="transmembrane region" description="Helical" evidence="1">
    <location>
        <begin position="12"/>
        <end position="32"/>
    </location>
</feature>
<accession>A0A4Z1ABX6</accession>
<feature type="transmembrane region" description="Helical" evidence="1">
    <location>
        <begin position="39"/>
        <end position="59"/>
    </location>
</feature>
<comment type="caution">
    <text evidence="2">The sequence shown here is derived from an EMBL/GenBank/DDBJ whole genome shotgun (WGS) entry which is preliminary data.</text>
</comment>
<evidence type="ECO:0000256" key="1">
    <source>
        <dbReference type="SAM" id="Phobius"/>
    </source>
</evidence>
<gene>
    <name evidence="2" type="ORF">EHQ69_09125</name>
</gene>
<sequence length="142" mass="15895">MEDKDSDKFVTIPIIVSEVIFLLLPLFVLIILDLTSENFISVITSRDLGLVSIVCWGQGLVKTVSGLIKSSDTKNWMNVSLYVSIVIALGITPSLIFYSKIHINRYVDNSIYWVQGISFILSFIHYCTVGLFANDLLNSNNT</sequence>
<dbReference type="RefSeq" id="WP_135584413.1">
    <property type="nucleotide sequence ID" value="NZ_RQGO01000005.1"/>
</dbReference>
<evidence type="ECO:0000313" key="3">
    <source>
        <dbReference type="Proteomes" id="UP000298263"/>
    </source>
</evidence>
<evidence type="ECO:0000313" key="2">
    <source>
        <dbReference type="EMBL" id="TGL90108.1"/>
    </source>
</evidence>
<name>A0A4Z1ABX6_9LEPT</name>
<dbReference type="Proteomes" id="UP000298263">
    <property type="component" value="Unassembled WGS sequence"/>
</dbReference>
<keyword evidence="1" id="KW-0812">Transmembrane</keyword>